<keyword evidence="5" id="KW-1185">Reference proteome</keyword>
<dbReference type="InterPro" id="IPR003959">
    <property type="entry name" value="ATPase_AAA_core"/>
</dbReference>
<dbReference type="InterPro" id="IPR027417">
    <property type="entry name" value="P-loop_NTPase"/>
</dbReference>
<reference evidence="4 5" key="1">
    <citation type="submission" date="2015-11" db="EMBL/GenBank/DDBJ databases">
        <title>The genome of Debaryomyces fabryi.</title>
        <authorList>
            <person name="Tafer H."/>
            <person name="Lopandic K."/>
        </authorList>
    </citation>
    <scope>NUCLEOTIDE SEQUENCE [LARGE SCALE GENOMIC DNA]</scope>
    <source>
        <strain evidence="4 5">CBS 789</strain>
    </source>
</reference>
<dbReference type="PANTHER" id="PTHR45991:SF1">
    <property type="entry name" value="PACHYTENE CHECKPOINT PROTEIN 2 HOMOLOG"/>
    <property type="match status" value="1"/>
</dbReference>
<gene>
    <name evidence="4" type="ORF">AC631_02088</name>
</gene>
<name>A0A0V1Q0X6_9ASCO</name>
<dbReference type="SMART" id="SM00382">
    <property type="entry name" value="AAA"/>
    <property type="match status" value="1"/>
</dbReference>
<dbReference type="OrthoDB" id="5925at2759"/>
<dbReference type="GO" id="GO:0051598">
    <property type="term" value="P:meiotic recombination checkpoint signaling"/>
    <property type="evidence" value="ECO:0007669"/>
    <property type="project" value="TreeGrafter"/>
</dbReference>
<sequence length="638" mass="73138">METMNLSKNLDIEVCLRPWVTLLPFCNSRTKTYERKGTNVGFAEILQILKVSIVFYLEKVIELQPNTNIFLRPTKINGNIFQKYFDMNFLEGKEISSEEGAFLLLHEMDINSQFDSFQIKIIVEGCIQVICVGDIFQKRSYYNHMRLNYSNSIKDILFNGPHVDNKEKVIFLVPPFLHQQKSSMSFKLLKPKCTEASQISKNRDRKECTYINRINFAGKRFLSTNSVNVNYVFFQCPEEQARELENGPLDSIIDIINLYNGIIEGKGNYDIEGLLRNTYFEKESTENKNCSTRKIYEDPSSEEEYGIDQTNNMYLGYSKSFQPKLTKALLDLNKSIPMENISMRASDFITITPLPNEKLIGSWEKLKMKDNLKQRIYNTIKVLLCLSNILNSKKSFVDETFSAQDKLLLLHGPPGTGKSSLARAIFQKFSVKFINSIKDPIDLPPILLLELAPDKIYSRYYGESPKKLSMLFTAIETTLRKGIHGGFIFMIIDEIESLATERSTLITNNETTDGVRMVNILLTHLDKLRHYKNFFMIGTSNLIESVDSAFKDRASALYKIPLPNEEIIYSILEQQITHFLDLGFLYQKSGLDSKSTTSTTPCSSSLTQYSSKLLSQIAAYCSVSIPFLHPREVHKINQ</sequence>
<dbReference type="GeneID" id="26839097"/>
<accession>A0A0V1Q0X6</accession>
<feature type="domain" description="AAA+ ATPase" evidence="3">
    <location>
        <begin position="404"/>
        <end position="561"/>
    </location>
</feature>
<evidence type="ECO:0000256" key="2">
    <source>
        <dbReference type="ARBA" id="ARBA00022840"/>
    </source>
</evidence>
<dbReference type="Gene3D" id="3.40.50.300">
    <property type="entry name" value="P-loop containing nucleotide triphosphate hydrolases"/>
    <property type="match status" value="1"/>
</dbReference>
<evidence type="ECO:0000259" key="3">
    <source>
        <dbReference type="SMART" id="SM00382"/>
    </source>
</evidence>
<evidence type="ECO:0000313" key="5">
    <source>
        <dbReference type="Proteomes" id="UP000054251"/>
    </source>
</evidence>
<keyword evidence="2" id="KW-0067">ATP-binding</keyword>
<evidence type="ECO:0000313" key="4">
    <source>
        <dbReference type="EMBL" id="KSA02180.1"/>
    </source>
</evidence>
<evidence type="ECO:0000256" key="1">
    <source>
        <dbReference type="ARBA" id="ARBA00022741"/>
    </source>
</evidence>
<dbReference type="GO" id="GO:0016887">
    <property type="term" value="F:ATP hydrolysis activity"/>
    <property type="evidence" value="ECO:0007669"/>
    <property type="project" value="InterPro"/>
</dbReference>
<dbReference type="Pfam" id="PF00004">
    <property type="entry name" value="AAA"/>
    <property type="match status" value="1"/>
</dbReference>
<comment type="caution">
    <text evidence="4">The sequence shown here is derived from an EMBL/GenBank/DDBJ whole genome shotgun (WGS) entry which is preliminary data.</text>
</comment>
<protein>
    <recommendedName>
        <fullName evidence="3">AAA+ ATPase domain-containing protein</fullName>
    </recommendedName>
</protein>
<dbReference type="GO" id="GO:0005634">
    <property type="term" value="C:nucleus"/>
    <property type="evidence" value="ECO:0007669"/>
    <property type="project" value="TreeGrafter"/>
</dbReference>
<dbReference type="GO" id="GO:0007131">
    <property type="term" value="P:reciprocal meiotic recombination"/>
    <property type="evidence" value="ECO:0007669"/>
    <property type="project" value="TreeGrafter"/>
</dbReference>
<proteinExistence type="predicted"/>
<keyword evidence="1" id="KW-0547">Nucleotide-binding</keyword>
<dbReference type="GO" id="GO:0005524">
    <property type="term" value="F:ATP binding"/>
    <property type="evidence" value="ECO:0007669"/>
    <property type="project" value="UniProtKB-KW"/>
</dbReference>
<dbReference type="InterPro" id="IPR044539">
    <property type="entry name" value="Pch2-like"/>
</dbReference>
<dbReference type="RefSeq" id="XP_015468282.1">
    <property type="nucleotide sequence ID" value="XM_015610918.1"/>
</dbReference>
<dbReference type="SUPFAM" id="SSF52540">
    <property type="entry name" value="P-loop containing nucleoside triphosphate hydrolases"/>
    <property type="match status" value="1"/>
</dbReference>
<dbReference type="PANTHER" id="PTHR45991">
    <property type="entry name" value="PACHYTENE CHECKPOINT PROTEIN 2"/>
    <property type="match status" value="1"/>
</dbReference>
<dbReference type="InterPro" id="IPR003593">
    <property type="entry name" value="AAA+_ATPase"/>
</dbReference>
<dbReference type="Proteomes" id="UP000054251">
    <property type="component" value="Unassembled WGS sequence"/>
</dbReference>
<organism evidence="4 5">
    <name type="scientific">Debaryomyces fabryi</name>
    <dbReference type="NCBI Taxonomy" id="58627"/>
    <lineage>
        <taxon>Eukaryota</taxon>
        <taxon>Fungi</taxon>
        <taxon>Dikarya</taxon>
        <taxon>Ascomycota</taxon>
        <taxon>Saccharomycotina</taxon>
        <taxon>Pichiomycetes</taxon>
        <taxon>Debaryomycetaceae</taxon>
        <taxon>Debaryomyces</taxon>
    </lineage>
</organism>
<dbReference type="EMBL" id="LMYN01000033">
    <property type="protein sequence ID" value="KSA02180.1"/>
    <property type="molecule type" value="Genomic_DNA"/>
</dbReference>
<dbReference type="AlphaFoldDB" id="A0A0V1Q0X6"/>
<dbReference type="GO" id="GO:0005694">
    <property type="term" value="C:chromosome"/>
    <property type="evidence" value="ECO:0007669"/>
    <property type="project" value="TreeGrafter"/>
</dbReference>